<dbReference type="EMBL" id="CP000597">
    <property type="protein sequence ID" value="ABP00543.1"/>
    <property type="molecule type" value="Genomic_DNA"/>
</dbReference>
<sequence length="134" mass="14876">MVKTRVTCYFPVENAREAKLGAFAVWYVDVDVEATDTKTDVRKAIALATGAKFSRLKIRLGMFNELLAFEDGRYGAVLKVGSCGASAATRDERLLTAHELNDLGAGSASDLPDWDPSKYDGRYGWVQEVKEHWK</sequence>
<protein>
    <submittedName>
        <fullName evidence="1">Uncharacterized protein</fullName>
    </submittedName>
</protein>
<dbReference type="Gramene" id="ABP00543">
    <property type="protein sequence ID" value="ABP00543"/>
    <property type="gene ID" value="OSTLU_28307"/>
</dbReference>
<dbReference type="OrthoDB" id="10388424at2759"/>
<dbReference type="Proteomes" id="UP000001568">
    <property type="component" value="Chromosome 17"/>
</dbReference>
<dbReference type="RefSeq" id="XP_001422226.1">
    <property type="nucleotide sequence ID" value="XM_001422189.1"/>
</dbReference>
<dbReference type="HOGENOM" id="CLU_1899691_0_0_1"/>
<dbReference type="OMA" id="KTRVTCY"/>
<gene>
    <name evidence="1" type="ORF">OSTLU_28307</name>
</gene>
<evidence type="ECO:0000313" key="2">
    <source>
        <dbReference type="Proteomes" id="UP000001568"/>
    </source>
</evidence>
<reference evidence="1 2" key="1">
    <citation type="journal article" date="2007" name="Proc. Natl. Acad. Sci. U.S.A.">
        <title>The tiny eukaryote Ostreococcus provides genomic insights into the paradox of plankton speciation.</title>
        <authorList>
            <person name="Palenik B."/>
            <person name="Grimwood J."/>
            <person name="Aerts A."/>
            <person name="Rouze P."/>
            <person name="Salamov A."/>
            <person name="Putnam N."/>
            <person name="Dupont C."/>
            <person name="Jorgensen R."/>
            <person name="Derelle E."/>
            <person name="Rombauts S."/>
            <person name="Zhou K."/>
            <person name="Otillar R."/>
            <person name="Merchant S.S."/>
            <person name="Podell S."/>
            <person name="Gaasterland T."/>
            <person name="Napoli C."/>
            <person name="Gendler K."/>
            <person name="Manuell A."/>
            <person name="Tai V."/>
            <person name="Vallon O."/>
            <person name="Piganeau G."/>
            <person name="Jancek S."/>
            <person name="Heijde M."/>
            <person name="Jabbari K."/>
            <person name="Bowler C."/>
            <person name="Lohr M."/>
            <person name="Robbens S."/>
            <person name="Werner G."/>
            <person name="Dubchak I."/>
            <person name="Pazour G.J."/>
            <person name="Ren Q."/>
            <person name="Paulsen I."/>
            <person name="Delwiche C."/>
            <person name="Schmutz J."/>
            <person name="Rokhsar D."/>
            <person name="Van de Peer Y."/>
            <person name="Moreau H."/>
            <person name="Grigoriev I.V."/>
        </authorList>
    </citation>
    <scope>NUCLEOTIDE SEQUENCE [LARGE SCALE GENOMIC DNA]</scope>
    <source>
        <strain evidence="1 2">CCE9901</strain>
    </source>
</reference>
<dbReference type="KEGG" id="olu:OSTLU_28307"/>
<keyword evidence="2" id="KW-1185">Reference proteome</keyword>
<dbReference type="AlphaFoldDB" id="A4S9T3"/>
<accession>A4S9T3</accession>
<evidence type="ECO:0000313" key="1">
    <source>
        <dbReference type="EMBL" id="ABP00543.1"/>
    </source>
</evidence>
<proteinExistence type="predicted"/>
<organism evidence="1 2">
    <name type="scientific">Ostreococcus lucimarinus (strain CCE9901)</name>
    <dbReference type="NCBI Taxonomy" id="436017"/>
    <lineage>
        <taxon>Eukaryota</taxon>
        <taxon>Viridiplantae</taxon>
        <taxon>Chlorophyta</taxon>
        <taxon>Mamiellophyceae</taxon>
        <taxon>Mamiellales</taxon>
        <taxon>Bathycoccaceae</taxon>
        <taxon>Ostreococcus</taxon>
    </lineage>
</organism>
<name>A4S9T3_OSTLU</name>
<dbReference type="GeneID" id="5006180"/>